<dbReference type="GO" id="GO:0000463">
    <property type="term" value="P:maturation of LSU-rRNA from tricistronic rRNA transcript (SSU-rRNA, 5.8S rRNA, LSU-rRNA)"/>
    <property type="evidence" value="ECO:0007669"/>
    <property type="project" value="TreeGrafter"/>
</dbReference>
<dbReference type="InterPro" id="IPR032436">
    <property type="entry name" value="URB1_C"/>
</dbReference>
<dbReference type="InterPro" id="IPR059018">
    <property type="entry name" value="HEAT_URB1"/>
</dbReference>
<accession>A0A4T0FLT9</accession>
<dbReference type="Pfam" id="PF16201">
    <property type="entry name" value="NopRA1"/>
    <property type="match status" value="1"/>
</dbReference>
<evidence type="ECO:0008006" key="6">
    <source>
        <dbReference type="Google" id="ProtNLM"/>
    </source>
</evidence>
<feature type="domain" description="URB1 central HEAT repeat" evidence="3">
    <location>
        <begin position="612"/>
        <end position="743"/>
    </location>
</feature>
<evidence type="ECO:0000259" key="1">
    <source>
        <dbReference type="Pfam" id="PF11707"/>
    </source>
</evidence>
<dbReference type="InterPro" id="IPR021714">
    <property type="entry name" value="URB1_N"/>
</dbReference>
<name>A0A4T0FLT9_9BASI</name>
<dbReference type="GO" id="GO:0000466">
    <property type="term" value="P:maturation of 5.8S rRNA from tricistronic rRNA transcript (SSU-rRNA, 5.8S rRNA, LSU-rRNA)"/>
    <property type="evidence" value="ECO:0007669"/>
    <property type="project" value="TreeGrafter"/>
</dbReference>
<keyword evidence="5" id="KW-1185">Reference proteome</keyword>
<dbReference type="EMBL" id="SPNW01000029">
    <property type="protein sequence ID" value="TIA89228.1"/>
    <property type="molecule type" value="Genomic_DNA"/>
</dbReference>
<protein>
    <recommendedName>
        <fullName evidence="6">Nucleolar pre-ribosomal-associated protein 1 C-terminal domain-containing protein</fullName>
    </recommendedName>
</protein>
<feature type="domain" description="URB1 C-terminal" evidence="2">
    <location>
        <begin position="1489"/>
        <end position="1682"/>
    </location>
</feature>
<dbReference type="Pfam" id="PF26140">
    <property type="entry name" value="HEAT_URB1"/>
    <property type="match status" value="1"/>
</dbReference>
<evidence type="ECO:0000259" key="2">
    <source>
        <dbReference type="Pfam" id="PF16201"/>
    </source>
</evidence>
<proteinExistence type="predicted"/>
<dbReference type="Proteomes" id="UP000310189">
    <property type="component" value="Unassembled WGS sequence"/>
</dbReference>
<evidence type="ECO:0000313" key="4">
    <source>
        <dbReference type="EMBL" id="TIA89228.1"/>
    </source>
</evidence>
<feature type="domain" description="URB1 N-terminal" evidence="1">
    <location>
        <begin position="79"/>
        <end position="408"/>
    </location>
</feature>
<reference evidence="4 5" key="1">
    <citation type="submission" date="2019-03" db="EMBL/GenBank/DDBJ databases">
        <title>Sequencing 23 genomes of Wallemia ichthyophaga.</title>
        <authorList>
            <person name="Gostincar C."/>
        </authorList>
    </citation>
    <scope>NUCLEOTIDE SEQUENCE [LARGE SCALE GENOMIC DNA]</scope>
    <source>
        <strain evidence="4 5">EXF-5753</strain>
    </source>
</reference>
<comment type="caution">
    <text evidence="4">The sequence shown here is derived from an EMBL/GenBank/DDBJ whole genome shotgun (WGS) entry which is preliminary data.</text>
</comment>
<dbReference type="Pfam" id="PF11707">
    <property type="entry name" value="Npa1"/>
    <property type="match status" value="1"/>
</dbReference>
<sequence>MTPPPAKRPKPEIEFTDGLDFITKIGGAYRASAHEGSLSGIRDLLTAFRSAISVPQDLPLSDKRYKLVLDYLHRSPNASELFRCWELCHQEHKLASSLPLPLTTIAALLNVAASHTHLHPAALAILNEAIKSQSFLREYMGDNKNDLILSSLKLTLAMAEAAGRIGVQKEMRTIWENFGWSYKFVPKLLNMRRKKSSDGDNDPIGRADIRTLYMLLNLVFISPALSNPYLINMHLSQKEINQQLFKGLAQDHFLVIQKFLQIWHDCWSDGRVSRSVKLSVWNEQTVDHLLKLYNRNGNEGDDETERVPAKLVHVYLKSLCTRPGFALCFKDDGYYPRQQQQQGEVTATGRLYNRQLLGVLKNLRIGDSELNADLALSILAACPELSSHYWKQSSLTLEPRLSSRWISNISYLACAVSLPAPVDSFKHQNGSYKSSPPPLNGMIEAIVPTIVQKANFTKGLHSSTPVQLVQHCIALAITKVLSKLDAVQKAMLDAAIALEETEADGQWHRRRRELLREASKRLPEGKVIAHFAVSQESTKNKMLLENSLRLLYQYQSVIPLAFQEAQIDISKLLFSGGLADPNLDSFDALSQLHALRLLKGSDVYNVASKVGTESAFKAIMKLNINTQHSFIRTATSEIASNFLSNSVLFEHDRSETHLWLSNLTADSLDFVDSCILRCFKTPYRYLEQMRELISKDSDIDLPALLPSPLIHTLLEQLNYQVSKKLLNDDTAAELAKYARNLIIGLAGKQSSLNGIVKRLADWLRQICDGHDGVNTRTQSDIIKKQLKGLTKPPKKVSDIDSIDNTDLPAIMYSLDPVEQNVFASIKFDGTQEVTSRFDLLVPHITPEALNDVVSRDYMKQSALAYYSHSRSAQFLIHRLSDERGRDVVVALLVELLRHARKDEEKAVVECILQSRTLLEIFNIKNIEHSLSISLKQLTHELKKIDNVNQEYAGQLDDFVGQAATQFSSKHWKEYEKVMICWIPFFNPQQLDDALMKSAATIPDSLETFTQILKILNQSQYSDSVAGVCDRPSSLKTLIDVVFQTTDDVVLEELYIFLERLLPLRNFSQGDATTAVSRFESVLKPKAIEVKKIQLPQTAKQDSILAMLITRFPEFRRAFYKSVKKTDSNDLPRSSAAAYANIVALGIKFGALLEDKEVELAKKVAAVAIQHVIDEERTSVSIEHVFALFRSSIDTSDLLSQLQWRSDFSPKSCRLLSQLARTLSVFDESHTFLKKAFTDILDKLVRVVDKHEEEIDAAAMVDLLDTATRIRLSEDDVESFLITATQSGLSQGPVMQFATELLKLIQPPPHLVLSLLQYVYGSDLFKDVSSKVDITKQRVVEFIHVLFYKSPTALCQLAQINPLVNIYNATLHPSDTLILDIFNLFERTSRQSLVAITRVWTPPSALAPASSSNRAIDAVISLDSNKIFNTCLSFPNRLSFSNEFSNIGGVEHPENLYDPRFLMALLSSVFMDETLTDFEFLELFRYSIVAVPIMGLSSRRPDIRKASLHLLGHFASLLNRRNFTEKAELQYLLQHFRNTIPEHEPHEEVPRQPTLITAFVSHAARAIVNPSNHAYPLIMRFLLQRPQLDVKNVPLFFDLLLSYNEDRRWERGWILKLLRDGVKSSYDWQMMKRRHNWDVLATLYEASTEDTTIKTLIEEVAITLTSNPTTATNLVTSKPFLMWINQQFAITKVDTRSLRNFLKAVSNILKNGDVAAIDYSSRGVWRSEVCSIANLATKYNDMECLRLSSDILLSLSQLPIAEKYSDNVPSSYTEALLKNLITAVSRPVHAVDEKYKATLRNLGMLYASINPKDTSSWIQLTSRLLAIGDEDNYNMVLGQLHNYL</sequence>
<dbReference type="GO" id="GO:0005730">
    <property type="term" value="C:nucleolus"/>
    <property type="evidence" value="ECO:0007669"/>
    <property type="project" value="TreeGrafter"/>
</dbReference>
<dbReference type="PANTHER" id="PTHR13500">
    <property type="entry name" value="NUCLEOLAR PRERIBOSOMAL-ASSOCIATED PROTEIN 1"/>
    <property type="match status" value="1"/>
</dbReference>
<evidence type="ECO:0000313" key="5">
    <source>
        <dbReference type="Proteomes" id="UP000310189"/>
    </source>
</evidence>
<evidence type="ECO:0000259" key="3">
    <source>
        <dbReference type="Pfam" id="PF26140"/>
    </source>
</evidence>
<organism evidence="4 5">
    <name type="scientific">Wallemia hederae</name>
    <dbReference type="NCBI Taxonomy" id="1540922"/>
    <lineage>
        <taxon>Eukaryota</taxon>
        <taxon>Fungi</taxon>
        <taxon>Dikarya</taxon>
        <taxon>Basidiomycota</taxon>
        <taxon>Wallemiomycotina</taxon>
        <taxon>Wallemiomycetes</taxon>
        <taxon>Wallemiales</taxon>
        <taxon>Wallemiaceae</taxon>
        <taxon>Wallemia</taxon>
    </lineage>
</organism>
<dbReference type="OrthoDB" id="72892at2759"/>
<gene>
    <name evidence="4" type="ORF">E3P99_02180</name>
</gene>
<dbReference type="InterPro" id="IPR039844">
    <property type="entry name" value="URB1"/>
</dbReference>
<dbReference type="PANTHER" id="PTHR13500:SF0">
    <property type="entry name" value="NUCLEOLAR PRE-RIBOSOMAL-ASSOCIATED PROTEIN 1"/>
    <property type="match status" value="1"/>
</dbReference>